<comment type="similarity">
    <text evidence="8">Belongs to the methylthiotransferase family. RimO subfamily.</text>
</comment>
<comment type="subcellular location">
    <subcellularLocation>
        <location evidence="8">Cytoplasm</location>
    </subcellularLocation>
</comment>
<dbReference type="InterPro" id="IPR038135">
    <property type="entry name" value="Methylthiotransferase_N_sf"/>
</dbReference>
<feature type="binding site" evidence="8">
    <location>
        <position position="53"/>
    </location>
    <ligand>
        <name>[4Fe-4S] cluster</name>
        <dbReference type="ChEBI" id="CHEBI:49883"/>
        <label>1</label>
    </ligand>
</feature>
<evidence type="ECO:0000256" key="6">
    <source>
        <dbReference type="ARBA" id="ARBA00023004"/>
    </source>
</evidence>
<keyword evidence="3 8" id="KW-0808">Transferase</keyword>
<dbReference type="InterPro" id="IPR002792">
    <property type="entry name" value="TRAM_dom"/>
</dbReference>
<dbReference type="AlphaFoldDB" id="A0A938Y0U7"/>
<dbReference type="EC" id="2.8.4.4" evidence="8"/>
<dbReference type="InterPro" id="IPR013848">
    <property type="entry name" value="Methylthiotransferase_N"/>
</dbReference>
<evidence type="ECO:0000259" key="11">
    <source>
        <dbReference type="PROSITE" id="PS51449"/>
    </source>
</evidence>
<evidence type="ECO:0000259" key="12">
    <source>
        <dbReference type="PROSITE" id="PS51918"/>
    </source>
</evidence>
<keyword evidence="14" id="KW-1185">Reference proteome</keyword>
<dbReference type="PROSITE" id="PS51918">
    <property type="entry name" value="RADICAL_SAM"/>
    <property type="match status" value="1"/>
</dbReference>
<gene>
    <name evidence="8 13" type="primary">rimO</name>
    <name evidence="13" type="ORF">JK386_09215</name>
</gene>
<dbReference type="InterPro" id="IPR058240">
    <property type="entry name" value="rSAM_sf"/>
</dbReference>
<protein>
    <recommendedName>
        <fullName evidence="8">Ribosomal protein uS12 methylthiotransferase RimO</fullName>
        <shortName evidence="8">uS12 MTTase</shortName>
        <shortName evidence="8">uS12 methylthiotransferase</shortName>
        <ecNumber evidence="8">2.8.4.4</ecNumber>
    </recommendedName>
    <alternativeName>
        <fullName evidence="8">Ribosomal protein uS12 (aspartate-C(3))-methylthiotransferase</fullName>
    </alternativeName>
    <alternativeName>
        <fullName evidence="8">Ribosome maturation factor RimO</fullName>
    </alternativeName>
</protein>
<evidence type="ECO:0000256" key="3">
    <source>
        <dbReference type="ARBA" id="ARBA00022679"/>
    </source>
</evidence>
<dbReference type="SFLD" id="SFLDG01082">
    <property type="entry name" value="B12-binding_domain_containing"/>
    <property type="match status" value="1"/>
</dbReference>
<proteinExistence type="inferred from homology"/>
<keyword evidence="6 8" id="KW-0408">Iron</keyword>
<dbReference type="FunFam" id="3.80.30.20:FF:000001">
    <property type="entry name" value="tRNA-2-methylthio-N(6)-dimethylallyladenosine synthase 2"/>
    <property type="match status" value="1"/>
</dbReference>
<dbReference type="GO" id="GO:0035599">
    <property type="term" value="F:aspartic acid methylthiotransferase activity"/>
    <property type="evidence" value="ECO:0007669"/>
    <property type="project" value="TreeGrafter"/>
</dbReference>
<dbReference type="InterPro" id="IPR005839">
    <property type="entry name" value="Methylthiotransferase"/>
</dbReference>
<dbReference type="InterPro" id="IPR006638">
    <property type="entry name" value="Elp3/MiaA/NifB-like_rSAM"/>
</dbReference>
<keyword evidence="4 8" id="KW-0949">S-adenosyl-L-methionine</keyword>
<dbReference type="NCBIfam" id="TIGR01125">
    <property type="entry name" value="30S ribosomal protein S12 methylthiotransferase RimO"/>
    <property type="match status" value="1"/>
</dbReference>
<dbReference type="PANTHER" id="PTHR43837:SF1">
    <property type="entry name" value="RIBOSOMAL PROTEIN US12 METHYLTHIOTRANSFERASE RIMO"/>
    <property type="match status" value="1"/>
</dbReference>
<feature type="binding site" evidence="8">
    <location>
        <position position="187"/>
    </location>
    <ligand>
        <name>[4Fe-4S] cluster</name>
        <dbReference type="ChEBI" id="CHEBI:49883"/>
        <label>2</label>
        <note>4Fe-4S-S-AdoMet</note>
    </ligand>
</feature>
<dbReference type="Gene3D" id="2.40.50.140">
    <property type="entry name" value="Nucleic acid-binding proteins"/>
    <property type="match status" value="1"/>
</dbReference>
<evidence type="ECO:0000256" key="8">
    <source>
        <dbReference type="HAMAP-Rule" id="MF_01865"/>
    </source>
</evidence>
<feature type="binding site" evidence="8">
    <location>
        <position position="184"/>
    </location>
    <ligand>
        <name>[4Fe-4S] cluster</name>
        <dbReference type="ChEBI" id="CHEBI:49883"/>
        <label>2</label>
        <note>4Fe-4S-S-AdoMet</note>
    </ligand>
</feature>
<feature type="domain" description="MTTase N-terminal" evidence="11">
    <location>
        <begin position="8"/>
        <end position="124"/>
    </location>
</feature>
<dbReference type="SFLD" id="SFLDG01061">
    <property type="entry name" value="methylthiotransferase"/>
    <property type="match status" value="1"/>
</dbReference>
<dbReference type="PROSITE" id="PS50926">
    <property type="entry name" value="TRAM"/>
    <property type="match status" value="1"/>
</dbReference>
<comment type="catalytic activity">
    <reaction evidence="8">
        <text>L-aspartate(89)-[ribosomal protein uS12]-hydrogen + (sulfur carrier)-SH + AH2 + 2 S-adenosyl-L-methionine = 3-methylsulfanyl-L-aspartate(89)-[ribosomal protein uS12]-hydrogen + (sulfur carrier)-H + 5'-deoxyadenosine + L-methionine + A + S-adenosyl-L-homocysteine + 2 H(+)</text>
        <dbReference type="Rhea" id="RHEA:37087"/>
        <dbReference type="Rhea" id="RHEA-COMP:10460"/>
        <dbReference type="Rhea" id="RHEA-COMP:10461"/>
        <dbReference type="Rhea" id="RHEA-COMP:14737"/>
        <dbReference type="Rhea" id="RHEA-COMP:14739"/>
        <dbReference type="ChEBI" id="CHEBI:13193"/>
        <dbReference type="ChEBI" id="CHEBI:15378"/>
        <dbReference type="ChEBI" id="CHEBI:17319"/>
        <dbReference type="ChEBI" id="CHEBI:17499"/>
        <dbReference type="ChEBI" id="CHEBI:29917"/>
        <dbReference type="ChEBI" id="CHEBI:29961"/>
        <dbReference type="ChEBI" id="CHEBI:57844"/>
        <dbReference type="ChEBI" id="CHEBI:57856"/>
        <dbReference type="ChEBI" id="CHEBI:59789"/>
        <dbReference type="ChEBI" id="CHEBI:64428"/>
        <dbReference type="ChEBI" id="CHEBI:73599"/>
        <dbReference type="EC" id="2.8.4.4"/>
    </reaction>
</comment>
<dbReference type="SMART" id="SM00729">
    <property type="entry name" value="Elp3"/>
    <property type="match status" value="1"/>
</dbReference>
<evidence type="ECO:0000256" key="1">
    <source>
        <dbReference type="ARBA" id="ARBA00022485"/>
    </source>
</evidence>
<dbReference type="RefSeq" id="WP_205291397.1">
    <property type="nucleotide sequence ID" value="NZ_CP074406.1"/>
</dbReference>
<dbReference type="PANTHER" id="PTHR43837">
    <property type="entry name" value="RIBOSOMAL PROTEIN S12 METHYLTHIOTRANSFERASE RIMO"/>
    <property type="match status" value="1"/>
</dbReference>
<evidence type="ECO:0000256" key="4">
    <source>
        <dbReference type="ARBA" id="ARBA00022691"/>
    </source>
</evidence>
<dbReference type="PROSITE" id="PS01278">
    <property type="entry name" value="MTTASE_RADICAL"/>
    <property type="match status" value="1"/>
</dbReference>
<dbReference type="GO" id="GO:0046872">
    <property type="term" value="F:metal ion binding"/>
    <property type="evidence" value="ECO:0007669"/>
    <property type="project" value="UniProtKB-KW"/>
</dbReference>
<dbReference type="InterPro" id="IPR023404">
    <property type="entry name" value="rSAM_horseshoe"/>
</dbReference>
<dbReference type="Pfam" id="PF00919">
    <property type="entry name" value="UPF0004"/>
    <property type="match status" value="1"/>
</dbReference>
<dbReference type="PROSITE" id="PS51449">
    <property type="entry name" value="MTTASE_N"/>
    <property type="match status" value="1"/>
</dbReference>
<dbReference type="GO" id="GO:0103039">
    <property type="term" value="F:protein methylthiotransferase activity"/>
    <property type="evidence" value="ECO:0007669"/>
    <property type="project" value="UniProtKB-EC"/>
</dbReference>
<dbReference type="Gene3D" id="3.40.50.12160">
    <property type="entry name" value="Methylthiotransferase, N-terminal domain"/>
    <property type="match status" value="1"/>
</dbReference>
<comment type="function">
    <text evidence="8">Catalyzes the methylthiolation of an aspartic acid residue of ribosomal protein uS12.</text>
</comment>
<dbReference type="InterPro" id="IPR012340">
    <property type="entry name" value="NA-bd_OB-fold"/>
</dbReference>
<keyword evidence="7 8" id="KW-0411">Iron-sulfur</keyword>
<dbReference type="Proteomes" id="UP000663791">
    <property type="component" value="Unassembled WGS sequence"/>
</dbReference>
<evidence type="ECO:0000259" key="10">
    <source>
        <dbReference type="PROSITE" id="PS50926"/>
    </source>
</evidence>
<keyword evidence="2 8" id="KW-0963">Cytoplasm</keyword>
<dbReference type="GO" id="GO:0035600">
    <property type="term" value="P:tRNA methylthiolation"/>
    <property type="evidence" value="ECO:0007669"/>
    <property type="project" value="UniProtKB-ARBA"/>
</dbReference>
<evidence type="ECO:0000256" key="5">
    <source>
        <dbReference type="ARBA" id="ARBA00022723"/>
    </source>
</evidence>
<keyword evidence="13" id="KW-0689">Ribosomal protein</keyword>
<dbReference type="GO" id="GO:0051539">
    <property type="term" value="F:4 iron, 4 sulfur cluster binding"/>
    <property type="evidence" value="ECO:0007669"/>
    <property type="project" value="UniProtKB-UniRule"/>
</dbReference>
<evidence type="ECO:0000313" key="14">
    <source>
        <dbReference type="Proteomes" id="UP000663791"/>
    </source>
</evidence>
<dbReference type="Gene3D" id="3.80.30.20">
    <property type="entry name" value="tm_1862 like domain"/>
    <property type="match status" value="1"/>
</dbReference>
<feature type="binding site" evidence="8">
    <location>
        <position position="180"/>
    </location>
    <ligand>
        <name>[4Fe-4S] cluster</name>
        <dbReference type="ChEBI" id="CHEBI:49883"/>
        <label>2</label>
        <note>4Fe-4S-S-AdoMet</note>
    </ligand>
</feature>
<keyword evidence="1 8" id="KW-0004">4Fe-4S</keyword>
<evidence type="ECO:0000313" key="13">
    <source>
        <dbReference type="EMBL" id="MBM9460082.1"/>
    </source>
</evidence>
<dbReference type="GO" id="GO:0005840">
    <property type="term" value="C:ribosome"/>
    <property type="evidence" value="ECO:0007669"/>
    <property type="project" value="UniProtKB-KW"/>
</dbReference>
<dbReference type="Pfam" id="PF18693">
    <property type="entry name" value="TRAM_2"/>
    <property type="match status" value="1"/>
</dbReference>
<comment type="cofactor">
    <cofactor evidence="8">
        <name>[4Fe-4S] cluster</name>
        <dbReference type="ChEBI" id="CHEBI:49883"/>
    </cofactor>
    <text evidence="8">Binds 2 [4Fe-4S] clusters. One cluster is coordinated with 3 cysteines and an exchangeable S-adenosyl-L-methionine.</text>
</comment>
<feature type="binding site" evidence="8">
    <location>
        <position position="87"/>
    </location>
    <ligand>
        <name>[4Fe-4S] cluster</name>
        <dbReference type="ChEBI" id="CHEBI:49883"/>
        <label>1</label>
    </ligand>
</feature>
<keyword evidence="5 8" id="KW-0479">Metal-binding</keyword>
<dbReference type="SFLD" id="SFLDS00029">
    <property type="entry name" value="Radical_SAM"/>
    <property type="match status" value="1"/>
</dbReference>
<dbReference type="HAMAP" id="MF_01865">
    <property type="entry name" value="MTTase_RimO"/>
    <property type="match status" value="1"/>
</dbReference>
<accession>A0A938Y0U7</accession>
<feature type="domain" description="TRAM" evidence="10">
    <location>
        <begin position="399"/>
        <end position="470"/>
    </location>
</feature>
<dbReference type="SFLD" id="SFLDF00274">
    <property type="entry name" value="ribosomal_protein_S12_methylth"/>
    <property type="match status" value="1"/>
</dbReference>
<comment type="caution">
    <text evidence="13">The sequence shown here is derived from an EMBL/GenBank/DDBJ whole genome shotgun (WGS) entry which is preliminary data.</text>
</comment>
<evidence type="ECO:0000256" key="2">
    <source>
        <dbReference type="ARBA" id="ARBA00022490"/>
    </source>
</evidence>
<keyword evidence="13" id="KW-0687">Ribonucleoprotein</keyword>
<dbReference type="InterPro" id="IPR007197">
    <property type="entry name" value="rSAM"/>
</dbReference>
<dbReference type="GO" id="GO:0005829">
    <property type="term" value="C:cytosol"/>
    <property type="evidence" value="ECO:0007669"/>
    <property type="project" value="TreeGrafter"/>
</dbReference>
<dbReference type="CDD" id="cd01335">
    <property type="entry name" value="Radical_SAM"/>
    <property type="match status" value="1"/>
</dbReference>
<dbReference type="NCBIfam" id="TIGR00089">
    <property type="entry name" value="MiaB/RimO family radical SAM methylthiotransferase"/>
    <property type="match status" value="1"/>
</dbReference>
<sequence length="473" mass="50290">MTTTPAPVSVALLTLGCARNDVDSEELAGRLAADGFTLVEDPEDADTVVVNTCGFVDAAKKDSIDTLLAASDLKQSGRTQAVVAVGCLAERYGAELADSLPEADAVLGFDDYDDISGRLRAILAGERPHPHTPRDRRLLLPITPAERQSADVAVPGSQTTGFRARLDSGPMAPLKLASGCDRRCTFCAIPMFRGSFISRRPSDVLTEAAWLAEQGVKELFLVSENSTSYGKDLGDLALLETLLPELVAIDGVERVRVSYLQPAETRPGLVRAIATTPGVAPYFDLSFQHASASVLRRMRRFGDPESFLGLLDQVRALSPEAGVRSNVIVGFPGETEADFQTLCDFLVAARMDVTGVFGYSDEDGTEAASFDDKHDEDEIRARVQHLTDLVGELTSDRAEERIGTVVEVLVEEIDPDGTGDGTVEGRAGQQGPEVDGTTRVLGVPHAQVGDIIAATVVASDGVDLIAEPVGARA</sequence>
<evidence type="ECO:0000256" key="9">
    <source>
        <dbReference type="SAM" id="MobiDB-lite"/>
    </source>
</evidence>
<dbReference type="SUPFAM" id="SSF102114">
    <property type="entry name" value="Radical SAM enzymes"/>
    <property type="match status" value="1"/>
</dbReference>
<dbReference type="Pfam" id="PF04055">
    <property type="entry name" value="Radical_SAM"/>
    <property type="match status" value="1"/>
</dbReference>
<dbReference type="EMBL" id="JAERTX010000007">
    <property type="protein sequence ID" value="MBM9460082.1"/>
    <property type="molecule type" value="Genomic_DNA"/>
</dbReference>
<dbReference type="InterPro" id="IPR005840">
    <property type="entry name" value="Ribosomal_uS12_MeSTrfase_RimO"/>
</dbReference>
<feature type="region of interest" description="Disordered" evidence="9">
    <location>
        <begin position="415"/>
        <end position="435"/>
    </location>
</feature>
<name>A0A938Y0U7_9ACTN</name>
<dbReference type="InterPro" id="IPR020612">
    <property type="entry name" value="Methylthiotransferase_CS"/>
</dbReference>
<evidence type="ECO:0000256" key="7">
    <source>
        <dbReference type="ARBA" id="ARBA00023014"/>
    </source>
</evidence>
<feature type="binding site" evidence="8">
    <location>
        <position position="17"/>
    </location>
    <ligand>
        <name>[4Fe-4S] cluster</name>
        <dbReference type="ChEBI" id="CHEBI:49883"/>
        <label>1</label>
    </ligand>
</feature>
<reference evidence="13" key="1">
    <citation type="submission" date="2021-01" db="EMBL/GenBank/DDBJ databases">
        <title>Novel species in genus Nocardioides.</title>
        <authorList>
            <person name="Zhang G."/>
        </authorList>
    </citation>
    <scope>NUCLEOTIDE SEQUENCE</scope>
    <source>
        <strain evidence="13">Zg-536</strain>
    </source>
</reference>
<organism evidence="13 14">
    <name type="scientific">Nocardioides faecalis</name>
    <dbReference type="NCBI Taxonomy" id="2803858"/>
    <lineage>
        <taxon>Bacteria</taxon>
        <taxon>Bacillati</taxon>
        <taxon>Actinomycetota</taxon>
        <taxon>Actinomycetes</taxon>
        <taxon>Propionibacteriales</taxon>
        <taxon>Nocardioidaceae</taxon>
        <taxon>Nocardioides</taxon>
    </lineage>
</organism>
<feature type="domain" description="Radical SAM core" evidence="12">
    <location>
        <begin position="166"/>
        <end position="397"/>
    </location>
</feature>